<comment type="caution">
    <text evidence="2">The sequence shown here is derived from an EMBL/GenBank/DDBJ whole genome shotgun (WGS) entry which is preliminary data.</text>
</comment>
<protein>
    <submittedName>
        <fullName evidence="2">DUF6158 family protein</fullName>
    </submittedName>
</protein>
<evidence type="ECO:0000313" key="2">
    <source>
        <dbReference type="EMBL" id="MCM2390642.1"/>
    </source>
</evidence>
<feature type="compositionally biased region" description="Basic and acidic residues" evidence="1">
    <location>
        <begin position="60"/>
        <end position="77"/>
    </location>
</feature>
<feature type="region of interest" description="Disordered" evidence="1">
    <location>
        <begin position="60"/>
        <end position="86"/>
    </location>
</feature>
<gene>
    <name evidence="2" type="ORF">NBG84_20465</name>
</gene>
<evidence type="ECO:0000256" key="1">
    <source>
        <dbReference type="SAM" id="MobiDB-lite"/>
    </source>
</evidence>
<proteinExistence type="predicted"/>
<accession>A0ABT0UPV3</accession>
<dbReference type="Pfam" id="PF19655">
    <property type="entry name" value="DUF6158"/>
    <property type="match status" value="1"/>
</dbReference>
<organism evidence="2 3">
    <name type="scientific">Streptomyces albipurpureus</name>
    <dbReference type="NCBI Taxonomy" id="2897419"/>
    <lineage>
        <taxon>Bacteria</taxon>
        <taxon>Bacillati</taxon>
        <taxon>Actinomycetota</taxon>
        <taxon>Actinomycetes</taxon>
        <taxon>Kitasatosporales</taxon>
        <taxon>Streptomycetaceae</taxon>
        <taxon>Streptomyces</taxon>
    </lineage>
</organism>
<reference evidence="2" key="1">
    <citation type="submission" date="2022-06" db="EMBL/GenBank/DDBJ databases">
        <title>Genome public.</title>
        <authorList>
            <person name="Sun Q."/>
        </authorList>
    </citation>
    <scope>NUCLEOTIDE SEQUENCE</scope>
    <source>
        <strain evidence="2">CWNU-1</strain>
    </source>
</reference>
<dbReference type="EMBL" id="JAMQAW010000025">
    <property type="protein sequence ID" value="MCM2390642.1"/>
    <property type="molecule type" value="Genomic_DNA"/>
</dbReference>
<dbReference type="Proteomes" id="UP001431429">
    <property type="component" value="Unassembled WGS sequence"/>
</dbReference>
<name>A0ABT0UPV3_9ACTN</name>
<dbReference type="InterPro" id="IPR046156">
    <property type="entry name" value="DUF6158"/>
</dbReference>
<keyword evidence="3" id="KW-1185">Reference proteome</keyword>
<dbReference type="RefSeq" id="WP_250920974.1">
    <property type="nucleotide sequence ID" value="NZ_JAMQAW010000025.1"/>
</dbReference>
<sequence>MTEAANHHRGIEAARLGDQELIRELENIHRSRHDTLLHGSSAALSAHTTRMAELEEEYLRRHPDRRVSAGRTREGARARTPRKPTS</sequence>
<evidence type="ECO:0000313" key="3">
    <source>
        <dbReference type="Proteomes" id="UP001431429"/>
    </source>
</evidence>